<dbReference type="AlphaFoldDB" id="A0A9X4RHB0"/>
<sequence>MRELRVIGLDADGENVIFQEPGTGEKFSVPADDRLRAAARGDLSRLGQIEIEAESTLRPREIQARIRSGASVEQVAAQAGVSTARVERFAHPVLLERARAAELAMAAHPVRSDGPTAQTLAEVVATAFGARGQDPSTAEWDAWKGEDGNWIAQLIWRTGHSDNKAHWRFQRDGHGGTVVALDDAATGLIDPDFSRPLRTLTPVSRLTGSDRQQIVAEACPPAIAEGDRTVDVDAYSVDDEPMEPIEESTTSDEVSSESVAPAELALPAARTGTDSATPDPTSHAGSSPQAAQSKTKKGKPAMPSWEDVLLGVRSNGRG</sequence>
<dbReference type="InterPro" id="IPR021421">
    <property type="entry name" value="DUF3071"/>
</dbReference>
<protein>
    <submittedName>
        <fullName evidence="3">Septation protein SepH</fullName>
    </submittedName>
</protein>
<dbReference type="Proteomes" id="UP001152755">
    <property type="component" value="Unassembled WGS sequence"/>
</dbReference>
<dbReference type="RefSeq" id="WP_332519821.1">
    <property type="nucleotide sequence ID" value="NZ_JANRHA010000005.1"/>
</dbReference>
<keyword evidence="4" id="KW-1185">Reference proteome</keyword>
<name>A0A9X4RHB0_9ACTN</name>
<evidence type="ECO:0000313" key="3">
    <source>
        <dbReference type="EMBL" id="MDG3014886.1"/>
    </source>
</evidence>
<dbReference type="Pfam" id="PF11268">
    <property type="entry name" value="DUF3071"/>
    <property type="match status" value="1"/>
</dbReference>
<feature type="region of interest" description="Disordered" evidence="1">
    <location>
        <begin position="240"/>
        <end position="318"/>
    </location>
</feature>
<comment type="caution">
    <text evidence="3">The sequence shown here is derived from an EMBL/GenBank/DDBJ whole genome shotgun (WGS) entry which is preliminary data.</text>
</comment>
<evidence type="ECO:0000256" key="1">
    <source>
        <dbReference type="SAM" id="MobiDB-lite"/>
    </source>
</evidence>
<feature type="compositionally biased region" description="Acidic residues" evidence="1">
    <location>
        <begin position="240"/>
        <end position="250"/>
    </location>
</feature>
<dbReference type="NCBIfam" id="NF040712">
    <property type="entry name" value="SepH"/>
    <property type="match status" value="1"/>
</dbReference>
<dbReference type="EMBL" id="JANRHA010000005">
    <property type="protein sequence ID" value="MDG3014886.1"/>
    <property type="molecule type" value="Genomic_DNA"/>
</dbReference>
<feature type="domain" description="DUF3071" evidence="2">
    <location>
        <begin position="1"/>
        <end position="169"/>
    </location>
</feature>
<evidence type="ECO:0000313" key="4">
    <source>
        <dbReference type="Proteomes" id="UP001152755"/>
    </source>
</evidence>
<gene>
    <name evidence="3" type="primary">sepH</name>
    <name evidence="3" type="ORF">NVS88_09985</name>
</gene>
<accession>A0A9X4RHB0</accession>
<dbReference type="InterPro" id="IPR047682">
    <property type="entry name" value="SepH-like"/>
</dbReference>
<organism evidence="3 4">
    <name type="scientific">Speluncibacter jeojiensis</name>
    <dbReference type="NCBI Taxonomy" id="2710754"/>
    <lineage>
        <taxon>Bacteria</taxon>
        <taxon>Bacillati</taxon>
        <taxon>Actinomycetota</taxon>
        <taxon>Actinomycetes</taxon>
        <taxon>Mycobacteriales</taxon>
        <taxon>Speluncibacteraceae</taxon>
        <taxon>Speluncibacter</taxon>
    </lineage>
</organism>
<feature type="compositionally biased region" description="Polar residues" evidence="1">
    <location>
        <begin position="272"/>
        <end position="293"/>
    </location>
</feature>
<proteinExistence type="predicted"/>
<reference evidence="3" key="1">
    <citation type="submission" date="2022-08" db="EMBL/GenBank/DDBJ databases">
        <title>Genome analysis of Corynebacteriales strain.</title>
        <authorList>
            <person name="Lee S.D."/>
        </authorList>
    </citation>
    <scope>NUCLEOTIDE SEQUENCE</scope>
    <source>
        <strain evidence="3">D3-21</strain>
    </source>
</reference>
<evidence type="ECO:0000259" key="2">
    <source>
        <dbReference type="Pfam" id="PF11268"/>
    </source>
</evidence>